<feature type="transmembrane region" description="Helical" evidence="5">
    <location>
        <begin position="91"/>
        <end position="110"/>
    </location>
</feature>
<evidence type="ECO:0000256" key="5">
    <source>
        <dbReference type="SAM" id="Phobius"/>
    </source>
</evidence>
<feature type="transmembrane region" description="Helical" evidence="5">
    <location>
        <begin position="130"/>
        <end position="149"/>
    </location>
</feature>
<name>A0A0M0BT18_9ARCH</name>
<sequence length="154" mass="17676">MLDITVVPLATLVIMLIAVTISFLNMGINRLLITRICGWEEYKVMRKETSEYQSQLMQAMRANDTKRVEKLRKKESQIRNMQSKMMKPQMILFPISMSYIVIWWFFLIPTFGANAVAVLPGLAPTGIPLIYWYMICSFFFGTLASRIIGVTPIA</sequence>
<evidence type="ECO:0000256" key="3">
    <source>
        <dbReference type="ARBA" id="ARBA00022989"/>
    </source>
</evidence>
<dbReference type="GO" id="GO:0016020">
    <property type="term" value="C:membrane"/>
    <property type="evidence" value="ECO:0007669"/>
    <property type="project" value="UniProtKB-SubCell"/>
</dbReference>
<keyword evidence="3 5" id="KW-1133">Transmembrane helix</keyword>
<dbReference type="InterPro" id="IPR038978">
    <property type="entry name" value="MJ0935"/>
</dbReference>
<dbReference type="SMART" id="SM01415">
    <property type="entry name" value="DUF106"/>
    <property type="match status" value="1"/>
</dbReference>
<keyword evidence="2 5" id="KW-0812">Transmembrane</keyword>
<organism evidence="6 7">
    <name type="scientific">miscellaneous Crenarchaeota group-1 archaeon SG8-32-3</name>
    <dbReference type="NCBI Taxonomy" id="1685125"/>
    <lineage>
        <taxon>Archaea</taxon>
        <taxon>Candidatus Bathyarchaeota</taxon>
        <taxon>MCG-1</taxon>
    </lineage>
</organism>
<evidence type="ECO:0000313" key="6">
    <source>
        <dbReference type="EMBL" id="KON31757.1"/>
    </source>
</evidence>
<feature type="transmembrane region" description="Helical" evidence="5">
    <location>
        <begin position="6"/>
        <end position="26"/>
    </location>
</feature>
<proteinExistence type="predicted"/>
<dbReference type="Pfam" id="PF01956">
    <property type="entry name" value="EMC3_TMCO1"/>
    <property type="match status" value="1"/>
</dbReference>
<dbReference type="PANTHER" id="PTHR42198:SF1">
    <property type="entry name" value="INTEGRAL MEMBRANE PROTEIN"/>
    <property type="match status" value="1"/>
</dbReference>
<evidence type="ECO:0008006" key="8">
    <source>
        <dbReference type="Google" id="ProtNLM"/>
    </source>
</evidence>
<evidence type="ECO:0000256" key="1">
    <source>
        <dbReference type="ARBA" id="ARBA00004141"/>
    </source>
</evidence>
<evidence type="ECO:0000256" key="4">
    <source>
        <dbReference type="ARBA" id="ARBA00023136"/>
    </source>
</evidence>
<dbReference type="AlphaFoldDB" id="A0A0M0BT18"/>
<reference evidence="7" key="1">
    <citation type="submission" date="2015-06" db="EMBL/GenBank/DDBJ databases">
        <title>New insights into the roles of widespread benthic archaea in carbon and nitrogen cycling.</title>
        <authorList>
            <person name="Lazar C.S."/>
            <person name="Baker B.J."/>
            <person name="Seitz K.W."/>
            <person name="Hyde A.S."/>
            <person name="Dick G.J."/>
            <person name="Hinrichs K.-U."/>
            <person name="Teske A.P."/>
        </authorList>
    </citation>
    <scope>NUCLEOTIDE SEQUENCE [LARGE SCALE GENOMIC DNA]</scope>
</reference>
<comment type="subcellular location">
    <subcellularLocation>
        <location evidence="1">Membrane</location>
        <topology evidence="1">Multi-pass membrane protein</topology>
    </subcellularLocation>
</comment>
<evidence type="ECO:0000313" key="7">
    <source>
        <dbReference type="Proteomes" id="UP000054016"/>
    </source>
</evidence>
<comment type="caution">
    <text evidence="6">The sequence shown here is derived from an EMBL/GenBank/DDBJ whole genome shotgun (WGS) entry which is preliminary data.</text>
</comment>
<evidence type="ECO:0000256" key="2">
    <source>
        <dbReference type="ARBA" id="ARBA00022692"/>
    </source>
</evidence>
<dbReference type="EMBL" id="LFWV01000026">
    <property type="protein sequence ID" value="KON31757.1"/>
    <property type="molecule type" value="Genomic_DNA"/>
</dbReference>
<gene>
    <name evidence="6" type="ORF">AC478_02320</name>
</gene>
<dbReference type="Proteomes" id="UP000054016">
    <property type="component" value="Unassembled WGS sequence"/>
</dbReference>
<dbReference type="InterPro" id="IPR002809">
    <property type="entry name" value="EMC3/TMCO1"/>
</dbReference>
<protein>
    <recommendedName>
        <fullName evidence="8">DUF106 domain-containing protein</fullName>
    </recommendedName>
</protein>
<accession>A0A0M0BT18</accession>
<dbReference type="PANTHER" id="PTHR42198">
    <property type="entry name" value="INTEGRAL MEMBRANE PROTEIN"/>
    <property type="match status" value="1"/>
</dbReference>
<keyword evidence="4 5" id="KW-0472">Membrane</keyword>